<sequence>MEQLNLIIDTYQRIILESESKLAKVKQHIYRIGTLRLILFAAGIAGIIYFWDEGRLVIGGIAAITFIPFILLVKMHNRLFHQKDYLEKKIEINRQELQALAYDTSAFDNGEEFINPSHLYTYDLDVFGEHSLFQYINRTATQPGKKRLAEWMNMHLKSKAEIEKRQEAVRELAPELEMRQHFRVLGLLHKGKTADEEEIRNWASSPEYYRKKWYFRTLAILIPTANAVCIGLAIAGIISFTTWGIVFASIGLFSSSFSKGISRMQSVYGKKMLILTTYARLIHIIEEKKMRCSALKEIKELVGGKKQTASKAVKRLTELMNALDQRNNMLMQFVLNGLFFWELRQVMKIEAWKENYAAHLPEWLEAIGEMDAYCSLACFAYNHPGYVFPEIASKPFCVEAEALGHPLMDRNKCVRNDIRIAKRPFFIIITGANMAGKSTYLRTIGVSYLLACIGAPVWAEKMKLYPAQLVTSLRTTDSLADNESYFFAELKRLKLIIDKLNSGEELFIILDEILKGTNSMDKQKGSFALIKQFMALQANGIIATHDLLLGSLIDLFPKDIHNYCFEADITNNELTFSYKLRDGIAQNMNACFLMKKMGIAVIDD</sequence>
<evidence type="ECO:0000259" key="5">
    <source>
        <dbReference type="SMART" id="SM00533"/>
    </source>
</evidence>
<dbReference type="Gene3D" id="1.10.1420.10">
    <property type="match status" value="1"/>
</dbReference>
<dbReference type="InterPro" id="IPR036187">
    <property type="entry name" value="DNA_mismatch_repair_MutS_sf"/>
</dbReference>
<feature type="domain" description="DNA mismatch repair proteins mutS family" evidence="6">
    <location>
        <begin position="424"/>
        <end position="604"/>
    </location>
</feature>
<comment type="caution">
    <text evidence="7">The sequence shown here is derived from an EMBL/GenBank/DDBJ whole genome shotgun (WGS) entry which is preliminary data.</text>
</comment>
<keyword evidence="4" id="KW-0812">Transmembrane</keyword>
<reference evidence="7 8" key="1">
    <citation type="submission" date="2014-02" db="EMBL/GenBank/DDBJ databases">
        <authorList>
            <person name="Sears C."/>
            <person name="Carroll K."/>
            <person name="Sack B.R."/>
            <person name="Qadri F."/>
            <person name="Myers L.L."/>
            <person name="Chung G.-T."/>
            <person name="Escheverria P."/>
            <person name="Fraser C.M."/>
            <person name="Sadzewicz L."/>
            <person name="Shefchek K.A."/>
            <person name="Tallon L."/>
            <person name="Das S.P."/>
            <person name="Daugherty S."/>
            <person name="Mongodin E.F."/>
        </authorList>
    </citation>
    <scope>NUCLEOTIDE SEQUENCE [LARGE SCALE GENOMIC DNA]</scope>
    <source>
        <strain evidence="8">3988T(B)14</strain>
    </source>
</reference>
<dbReference type="Pfam" id="PF05192">
    <property type="entry name" value="MutS_III"/>
    <property type="match status" value="1"/>
</dbReference>
<dbReference type="SMART" id="SM00533">
    <property type="entry name" value="MUTSd"/>
    <property type="match status" value="1"/>
</dbReference>
<dbReference type="InterPro" id="IPR007696">
    <property type="entry name" value="DNA_mismatch_repair_MutS_core"/>
</dbReference>
<evidence type="ECO:0000313" key="8">
    <source>
        <dbReference type="Proteomes" id="UP000020529"/>
    </source>
</evidence>
<keyword evidence="3" id="KW-0238">DNA-binding</keyword>
<feature type="transmembrane region" description="Helical" evidence="4">
    <location>
        <begin position="213"/>
        <end position="237"/>
    </location>
</feature>
<dbReference type="InterPro" id="IPR045076">
    <property type="entry name" value="MutS"/>
</dbReference>
<feature type="domain" description="DNA mismatch repair protein MutS core" evidence="5">
    <location>
        <begin position="127"/>
        <end position="411"/>
    </location>
</feature>
<feature type="transmembrane region" description="Helical" evidence="4">
    <location>
        <begin position="56"/>
        <end position="73"/>
    </location>
</feature>
<dbReference type="GO" id="GO:0030983">
    <property type="term" value="F:mismatched DNA binding"/>
    <property type="evidence" value="ECO:0007669"/>
    <property type="project" value="InterPro"/>
</dbReference>
<dbReference type="PANTHER" id="PTHR11361">
    <property type="entry name" value="DNA MISMATCH REPAIR PROTEIN MUTS FAMILY MEMBER"/>
    <property type="match status" value="1"/>
</dbReference>
<evidence type="ECO:0000256" key="3">
    <source>
        <dbReference type="ARBA" id="ARBA00023125"/>
    </source>
</evidence>
<protein>
    <submittedName>
        <fullName evidence="7">MutS domain III family protein</fullName>
    </submittedName>
</protein>
<dbReference type="Proteomes" id="UP000020529">
    <property type="component" value="Unassembled WGS sequence"/>
</dbReference>
<gene>
    <name evidence="7" type="ORF">M124_3518</name>
</gene>
<evidence type="ECO:0000259" key="6">
    <source>
        <dbReference type="SMART" id="SM00534"/>
    </source>
</evidence>
<evidence type="ECO:0000256" key="4">
    <source>
        <dbReference type="SAM" id="Phobius"/>
    </source>
</evidence>
<dbReference type="GO" id="GO:0005524">
    <property type="term" value="F:ATP binding"/>
    <property type="evidence" value="ECO:0007669"/>
    <property type="project" value="UniProtKB-KW"/>
</dbReference>
<dbReference type="InterPro" id="IPR027417">
    <property type="entry name" value="P-loop_NTPase"/>
</dbReference>
<evidence type="ECO:0000313" key="7">
    <source>
        <dbReference type="EMBL" id="EXY72606.1"/>
    </source>
</evidence>
<evidence type="ECO:0000256" key="2">
    <source>
        <dbReference type="ARBA" id="ARBA00022840"/>
    </source>
</evidence>
<feature type="transmembrane region" description="Helical" evidence="4">
    <location>
        <begin position="29"/>
        <end position="50"/>
    </location>
</feature>
<dbReference type="SUPFAM" id="SSF52540">
    <property type="entry name" value="P-loop containing nucleoside triphosphate hydrolases"/>
    <property type="match status" value="1"/>
</dbReference>
<name>A0A015TPM7_BACFG</name>
<dbReference type="FunFam" id="3.40.50.300:FF:001552">
    <property type="entry name" value="Mismatch repair ATPase (MutS family)"/>
    <property type="match status" value="1"/>
</dbReference>
<dbReference type="GO" id="GO:0006298">
    <property type="term" value="P:mismatch repair"/>
    <property type="evidence" value="ECO:0007669"/>
    <property type="project" value="InterPro"/>
</dbReference>
<keyword evidence="1" id="KW-0547">Nucleotide-binding</keyword>
<keyword evidence="4" id="KW-1133">Transmembrane helix</keyword>
<dbReference type="EMBL" id="JGCY01000398">
    <property type="protein sequence ID" value="EXY72606.1"/>
    <property type="molecule type" value="Genomic_DNA"/>
</dbReference>
<proteinExistence type="predicted"/>
<keyword evidence="4" id="KW-0472">Membrane</keyword>
<dbReference type="CDD" id="cd03283">
    <property type="entry name" value="ABC_MutS-like"/>
    <property type="match status" value="1"/>
</dbReference>
<dbReference type="GO" id="GO:0140664">
    <property type="term" value="F:ATP-dependent DNA damage sensor activity"/>
    <property type="evidence" value="ECO:0007669"/>
    <property type="project" value="InterPro"/>
</dbReference>
<dbReference type="Gene3D" id="3.40.50.300">
    <property type="entry name" value="P-loop containing nucleotide triphosphate hydrolases"/>
    <property type="match status" value="1"/>
</dbReference>
<dbReference type="SUPFAM" id="SSF48334">
    <property type="entry name" value="DNA repair protein MutS, domain III"/>
    <property type="match status" value="1"/>
</dbReference>
<dbReference type="Pfam" id="PF00488">
    <property type="entry name" value="MutS_V"/>
    <property type="match status" value="1"/>
</dbReference>
<evidence type="ECO:0000256" key="1">
    <source>
        <dbReference type="ARBA" id="ARBA00022741"/>
    </source>
</evidence>
<dbReference type="InterPro" id="IPR000432">
    <property type="entry name" value="DNA_mismatch_repair_MutS_C"/>
</dbReference>
<keyword evidence="2" id="KW-0067">ATP-binding</keyword>
<dbReference type="PANTHER" id="PTHR11361:SF99">
    <property type="entry name" value="DNA MISMATCH REPAIR PROTEIN"/>
    <property type="match status" value="1"/>
</dbReference>
<accession>A0A015TPM7</accession>
<organism evidence="7 8">
    <name type="scientific">Bacteroides fragilis str. 3988T(B)14</name>
    <dbReference type="NCBI Taxonomy" id="1339315"/>
    <lineage>
        <taxon>Bacteria</taxon>
        <taxon>Pseudomonadati</taxon>
        <taxon>Bacteroidota</taxon>
        <taxon>Bacteroidia</taxon>
        <taxon>Bacteroidales</taxon>
        <taxon>Bacteroidaceae</taxon>
        <taxon>Bacteroides</taxon>
    </lineage>
</organism>
<dbReference type="RefSeq" id="WP_032588670.1">
    <property type="nucleotide sequence ID" value="NZ_JGCY01000398.1"/>
</dbReference>
<dbReference type="SMART" id="SM00534">
    <property type="entry name" value="MUTSac"/>
    <property type="match status" value="1"/>
</dbReference>
<dbReference type="GO" id="GO:0005829">
    <property type="term" value="C:cytosol"/>
    <property type="evidence" value="ECO:0007669"/>
    <property type="project" value="TreeGrafter"/>
</dbReference>
<dbReference type="PATRIC" id="fig|1339315.3.peg.4172"/>
<dbReference type="AlphaFoldDB" id="A0A015TPM7"/>